<dbReference type="Pfam" id="PF13451">
    <property type="entry name" value="zf_Tbcl"/>
    <property type="match status" value="1"/>
</dbReference>
<dbReference type="Proteomes" id="UP000230646">
    <property type="component" value="Unassembled WGS sequence"/>
</dbReference>
<dbReference type="InterPro" id="IPR025306">
    <property type="entry name" value="Zn-bnd_dom_prob"/>
</dbReference>
<accession>A0A2M8CBK1</accession>
<accession>A0A2M7KAC8</accession>
<evidence type="ECO:0000313" key="6">
    <source>
        <dbReference type="Proteomes" id="UP000230646"/>
    </source>
</evidence>
<evidence type="ECO:0000313" key="3">
    <source>
        <dbReference type="EMBL" id="PIY33340.1"/>
    </source>
</evidence>
<dbReference type="Proteomes" id="UP000228560">
    <property type="component" value="Unassembled WGS sequence"/>
</dbReference>
<evidence type="ECO:0000313" key="2">
    <source>
        <dbReference type="EMBL" id="PIX35081.1"/>
    </source>
</evidence>
<evidence type="ECO:0000259" key="1">
    <source>
        <dbReference type="Pfam" id="PF13451"/>
    </source>
</evidence>
<feature type="domain" description="Probable zinc-binding" evidence="1">
    <location>
        <begin position="2"/>
        <end position="43"/>
    </location>
</feature>
<dbReference type="EMBL" id="PFTV01000124">
    <property type="protein sequence ID" value="PJB56463.1"/>
    <property type="molecule type" value="Genomic_DNA"/>
</dbReference>
<name>A0A2M7PRU8_9BACT</name>
<proteinExistence type="predicted"/>
<reference evidence="2" key="1">
    <citation type="submission" date="2017-09" db="EMBL/GenBank/DDBJ databases">
        <title>Depth-based differentiation of microbial function through sediment-hosted aquifers and enrichment of novel symbionts in the deep terrestrial subsurface.</title>
        <authorList>
            <person name="Probst A.J."/>
            <person name="Ladd B."/>
            <person name="Jarett J.K."/>
            <person name="Geller-Mcgrath D.E."/>
            <person name="Sieber C.M.K."/>
            <person name="Emerson J.B."/>
            <person name="Anantharaman K."/>
            <person name="Thomas B.C."/>
            <person name="Malmstrom R."/>
            <person name="Stieglmeier M."/>
            <person name="Klingl A."/>
            <person name="Woyke T."/>
            <person name="Ryan C.M."/>
            <person name="Banfield J.F."/>
        </authorList>
    </citation>
    <scope>NUCLEOTIDE SEQUENCE</scope>
    <source>
        <strain evidence="2">CG_4_8_14_3_um_filter_34_18</strain>
    </source>
</reference>
<evidence type="ECO:0000313" key="4">
    <source>
        <dbReference type="EMBL" id="PJB56463.1"/>
    </source>
</evidence>
<reference evidence="5 6" key="2">
    <citation type="submission" date="2017-09" db="EMBL/GenBank/DDBJ databases">
        <title>Depth-based differentiation of microbial function through sediment-hosted aquifers and enrichment of novel symbionts in the deep terrestrial subsurface.</title>
        <authorList>
            <person name="Probst A.J."/>
            <person name="Ladd B."/>
            <person name="Jarett J.K."/>
            <person name="Geller-Mcgrath D.E."/>
            <person name="Sieber C.M."/>
            <person name="Emerson J.B."/>
            <person name="Anantharaman K."/>
            <person name="Thomas B.C."/>
            <person name="Malmstrom R."/>
            <person name="Stieglmeier M."/>
            <person name="Klingl A."/>
            <person name="Woyke T."/>
            <person name="Ryan C.M."/>
            <person name="Banfield J.F."/>
        </authorList>
    </citation>
    <scope>NUCLEOTIDE SEQUENCE [LARGE SCALE GENOMIC DNA]</scope>
    <source>
        <strain evidence="3">CG_4_10_14_3_um_filter_34_13</strain>
        <strain evidence="4">CG_4_9_14_3_um_filter_33_16</strain>
    </source>
</reference>
<sequence length="51" mass="6119">MEDIKIKCVLCGKIFLFTASEQKWYKKQGFSPPKRCPDCIERERIKGLRNW</sequence>
<protein>
    <submittedName>
        <fullName evidence="3">Cytochrome C551</fullName>
    </submittedName>
</protein>
<dbReference type="EMBL" id="PFKO01000091">
    <property type="protein sequence ID" value="PIY33340.1"/>
    <property type="molecule type" value="Genomic_DNA"/>
</dbReference>
<dbReference type="AlphaFoldDB" id="A0A2M7PRU8"/>
<gene>
    <name evidence="4" type="ORF">CO097_05080</name>
    <name evidence="3" type="ORF">COZ07_02595</name>
    <name evidence="2" type="ORF">COZ58_01515</name>
</gene>
<dbReference type="Proteomes" id="UP000231493">
    <property type="component" value="Unassembled WGS sequence"/>
</dbReference>
<dbReference type="EMBL" id="PFIP01000022">
    <property type="protein sequence ID" value="PIX35081.1"/>
    <property type="molecule type" value="Genomic_DNA"/>
</dbReference>
<comment type="caution">
    <text evidence="3">The sequence shown here is derived from an EMBL/GenBank/DDBJ whole genome shotgun (WGS) entry which is preliminary data.</text>
</comment>
<accession>A0A2M7PRU8</accession>
<evidence type="ECO:0000313" key="5">
    <source>
        <dbReference type="Proteomes" id="UP000228560"/>
    </source>
</evidence>
<organism evidence="3 6">
    <name type="scientific">Candidatus Infernicultor aquiphilus</name>
    <dbReference type="NCBI Taxonomy" id="1805029"/>
    <lineage>
        <taxon>Bacteria</taxon>
        <taxon>Pseudomonadati</taxon>
        <taxon>Atribacterota</taxon>
        <taxon>Candidatus Phoenicimicrobiia</taxon>
        <taxon>Candidatus Pheonicimicrobiales</taxon>
        <taxon>Candidatus Phoenicimicrobiaceae</taxon>
        <taxon>Candidatus Infernicultor</taxon>
    </lineage>
</organism>